<proteinExistence type="predicted"/>
<dbReference type="EMBL" id="KZ150051">
    <property type="protein sequence ID" value="PZC74404.1"/>
    <property type="molecule type" value="Genomic_DNA"/>
</dbReference>
<reference evidence="2 3" key="1">
    <citation type="journal article" date="2017" name="BMC Biol.">
        <title>Genomic innovations, transcriptional plasticity and gene loss underlying the evolution and divergence of two highly polyphagous and invasive Helicoverpa pest species.</title>
        <authorList>
            <person name="Pearce S.L."/>
            <person name="Clarke D.F."/>
            <person name="East P.D."/>
            <person name="Elfekih S."/>
            <person name="Gordon K.H."/>
            <person name="Jermiin L.S."/>
            <person name="McGaughran A."/>
            <person name="Oakeshott J.G."/>
            <person name="Papanikolaou A."/>
            <person name="Perera O.P."/>
            <person name="Rane R.V."/>
            <person name="Richards S."/>
            <person name="Tay W.T."/>
            <person name="Walsh T.K."/>
            <person name="Anderson A."/>
            <person name="Anderson C.J."/>
            <person name="Asgari S."/>
            <person name="Board P.G."/>
            <person name="Bretschneider A."/>
            <person name="Campbell P.M."/>
            <person name="Chertemps T."/>
            <person name="Christeller J.T."/>
            <person name="Coppin C.W."/>
            <person name="Downes S.J."/>
            <person name="Duan G."/>
            <person name="Farnsworth C.A."/>
            <person name="Good R.T."/>
            <person name="Han L.B."/>
            <person name="Han Y.C."/>
            <person name="Hatje K."/>
            <person name="Horne I."/>
            <person name="Huang Y.P."/>
            <person name="Hughes D.S."/>
            <person name="Jacquin-Joly E."/>
            <person name="James W."/>
            <person name="Jhangiani S."/>
            <person name="Kollmar M."/>
            <person name="Kuwar S.S."/>
            <person name="Li S."/>
            <person name="Liu N.Y."/>
            <person name="Maibeche M.T."/>
            <person name="Miller J.R."/>
            <person name="Montagne N."/>
            <person name="Perry T."/>
            <person name="Qu J."/>
            <person name="Song S.V."/>
            <person name="Sutton G.G."/>
            <person name="Vogel H."/>
            <person name="Walenz B.P."/>
            <person name="Xu W."/>
            <person name="Zhang H.J."/>
            <person name="Zou Z."/>
            <person name="Batterham P."/>
            <person name="Edwards O.R."/>
            <person name="Feyereisen R."/>
            <person name="Gibbs R.A."/>
            <person name="Heckel D.G."/>
            <person name="McGrath A."/>
            <person name="Robin C."/>
            <person name="Scherer S.E."/>
            <person name="Worley K.C."/>
            <person name="Wu Y.D."/>
        </authorList>
    </citation>
    <scope>NUCLEOTIDE SEQUENCE [LARGE SCALE GENOMIC DNA]</scope>
    <source>
        <strain evidence="2">Harm_GR_Male_#8</strain>
        <tissue evidence="2">Whole organism</tissue>
    </source>
</reference>
<dbReference type="PANTHER" id="PTHR10773">
    <property type="entry name" value="DNA-DIRECTED RNA POLYMERASES I, II, AND III SUBUNIT RPABC2"/>
    <property type="match status" value="1"/>
</dbReference>
<organism evidence="2 3">
    <name type="scientific">Helicoverpa armigera</name>
    <name type="common">Cotton bollworm</name>
    <name type="synonym">Heliothis armigera</name>
    <dbReference type="NCBI Taxonomy" id="29058"/>
    <lineage>
        <taxon>Eukaryota</taxon>
        <taxon>Metazoa</taxon>
        <taxon>Ecdysozoa</taxon>
        <taxon>Arthropoda</taxon>
        <taxon>Hexapoda</taxon>
        <taxon>Insecta</taxon>
        <taxon>Pterygota</taxon>
        <taxon>Neoptera</taxon>
        <taxon>Endopterygota</taxon>
        <taxon>Lepidoptera</taxon>
        <taxon>Glossata</taxon>
        <taxon>Ditrysia</taxon>
        <taxon>Noctuoidea</taxon>
        <taxon>Noctuidae</taxon>
        <taxon>Heliothinae</taxon>
        <taxon>Helicoverpa</taxon>
    </lineage>
</organism>
<dbReference type="PANTHER" id="PTHR10773:SF19">
    <property type="match status" value="1"/>
</dbReference>
<feature type="compositionally biased region" description="Acidic residues" evidence="1">
    <location>
        <begin position="17"/>
        <end position="47"/>
    </location>
</feature>
<evidence type="ECO:0000256" key="1">
    <source>
        <dbReference type="SAM" id="MobiDB-lite"/>
    </source>
</evidence>
<dbReference type="OrthoDB" id="6781302at2759"/>
<protein>
    <submittedName>
        <fullName evidence="2">Uncharacterized protein</fullName>
    </submittedName>
</protein>
<evidence type="ECO:0000313" key="3">
    <source>
        <dbReference type="Proteomes" id="UP000249218"/>
    </source>
</evidence>
<keyword evidence="3" id="KW-1185">Reference proteome</keyword>
<gene>
    <name evidence="2" type="primary">HaOG207881</name>
    <name evidence="2" type="ORF">B5X24_HaOG207881</name>
</gene>
<dbReference type="Proteomes" id="UP000249218">
    <property type="component" value="Unassembled WGS sequence"/>
</dbReference>
<evidence type="ECO:0000313" key="2">
    <source>
        <dbReference type="EMBL" id="PZC74404.1"/>
    </source>
</evidence>
<dbReference type="AlphaFoldDB" id="A0A2W1BL86"/>
<sequence length="223" mass="26208">MFSRDVDEILSLALLNDDVESDNEATDHEETESEETEGVESQLEESSTETNEVVVPENDKGLTKKGLPRKRHKYDKTIGNRRIRLYKDKADQKLAMKPPCNGKCRRQCTTKISEEMRKQIHDCYVSFDSESRGMFIKELVEPQEVKKRKTKFRCKSRDVAYSYHFQVGDERIQVCKTFFLTTLGYKRRNDTHVYLTLKKEIDDLQEKRGKYLRKKKNSQGHDV</sequence>
<name>A0A2W1BL86_HELAM</name>
<accession>A0A2W1BL86</accession>
<feature type="region of interest" description="Disordered" evidence="1">
    <location>
        <begin position="15"/>
        <end position="67"/>
    </location>
</feature>